<dbReference type="STRING" id="767769.A0A1L9UHB6"/>
<reference evidence="2" key="1">
    <citation type="journal article" date="2017" name="Genome Biol.">
        <title>Comparative genomics reveals high biological diversity and specific adaptations in the industrially and medically important fungal genus Aspergillus.</title>
        <authorList>
            <person name="de Vries R.P."/>
            <person name="Riley R."/>
            <person name="Wiebenga A."/>
            <person name="Aguilar-Osorio G."/>
            <person name="Amillis S."/>
            <person name="Uchima C.A."/>
            <person name="Anderluh G."/>
            <person name="Asadollahi M."/>
            <person name="Askin M."/>
            <person name="Barry K."/>
            <person name="Battaglia E."/>
            <person name="Bayram O."/>
            <person name="Benocci T."/>
            <person name="Braus-Stromeyer S.A."/>
            <person name="Caldana C."/>
            <person name="Canovas D."/>
            <person name="Cerqueira G.C."/>
            <person name="Chen F."/>
            <person name="Chen W."/>
            <person name="Choi C."/>
            <person name="Clum A."/>
            <person name="Dos Santos R.A."/>
            <person name="Damasio A.R."/>
            <person name="Diallinas G."/>
            <person name="Emri T."/>
            <person name="Fekete E."/>
            <person name="Flipphi M."/>
            <person name="Freyberg S."/>
            <person name="Gallo A."/>
            <person name="Gournas C."/>
            <person name="Habgood R."/>
            <person name="Hainaut M."/>
            <person name="Harispe M.L."/>
            <person name="Henrissat B."/>
            <person name="Hilden K.S."/>
            <person name="Hope R."/>
            <person name="Hossain A."/>
            <person name="Karabika E."/>
            <person name="Karaffa L."/>
            <person name="Karanyi Z."/>
            <person name="Krasevec N."/>
            <person name="Kuo A."/>
            <person name="Kusch H."/>
            <person name="LaButti K."/>
            <person name="Lagendijk E.L."/>
            <person name="Lapidus A."/>
            <person name="Levasseur A."/>
            <person name="Lindquist E."/>
            <person name="Lipzen A."/>
            <person name="Logrieco A.F."/>
            <person name="MacCabe A."/>
            <person name="Maekelae M.R."/>
            <person name="Malavazi I."/>
            <person name="Melin P."/>
            <person name="Meyer V."/>
            <person name="Mielnichuk N."/>
            <person name="Miskei M."/>
            <person name="Molnar A.P."/>
            <person name="Mule G."/>
            <person name="Ngan C.Y."/>
            <person name="Orejas M."/>
            <person name="Orosz E."/>
            <person name="Ouedraogo J.P."/>
            <person name="Overkamp K.M."/>
            <person name="Park H.-S."/>
            <person name="Perrone G."/>
            <person name="Piumi F."/>
            <person name="Punt P.J."/>
            <person name="Ram A.F."/>
            <person name="Ramon A."/>
            <person name="Rauscher S."/>
            <person name="Record E."/>
            <person name="Riano-Pachon D.M."/>
            <person name="Robert V."/>
            <person name="Roehrig J."/>
            <person name="Ruller R."/>
            <person name="Salamov A."/>
            <person name="Salih N.S."/>
            <person name="Samson R.A."/>
            <person name="Sandor E."/>
            <person name="Sanguinetti M."/>
            <person name="Schuetze T."/>
            <person name="Sepcic K."/>
            <person name="Shelest E."/>
            <person name="Sherlock G."/>
            <person name="Sophianopoulou V."/>
            <person name="Squina F.M."/>
            <person name="Sun H."/>
            <person name="Susca A."/>
            <person name="Todd R.B."/>
            <person name="Tsang A."/>
            <person name="Unkles S.E."/>
            <person name="van de Wiele N."/>
            <person name="van Rossen-Uffink D."/>
            <person name="Oliveira J.V."/>
            <person name="Vesth T.C."/>
            <person name="Visser J."/>
            <person name="Yu J.-H."/>
            <person name="Zhou M."/>
            <person name="Andersen M.R."/>
            <person name="Archer D.B."/>
            <person name="Baker S.E."/>
            <person name="Benoit I."/>
            <person name="Brakhage A.A."/>
            <person name="Braus G.H."/>
            <person name="Fischer R."/>
            <person name="Frisvad J.C."/>
            <person name="Goldman G.H."/>
            <person name="Houbraken J."/>
            <person name="Oakley B."/>
            <person name="Pocsi I."/>
            <person name="Scazzocchio C."/>
            <person name="Seiboth B."/>
            <person name="vanKuyk P.A."/>
            <person name="Wortman J."/>
            <person name="Dyer P.S."/>
            <person name="Grigoriev I.V."/>
        </authorList>
    </citation>
    <scope>NUCLEOTIDE SEQUENCE [LARGE SCALE GENOMIC DNA]</scope>
    <source>
        <strain evidence="2">CBS 101740 / IMI 381727 / IBT 21946</strain>
    </source>
</reference>
<protein>
    <submittedName>
        <fullName evidence="1">Uncharacterized protein</fullName>
    </submittedName>
</protein>
<organism evidence="1 2">
    <name type="scientific">Aspergillus brasiliensis (strain CBS 101740 / IMI 381727 / IBT 21946)</name>
    <dbReference type="NCBI Taxonomy" id="767769"/>
    <lineage>
        <taxon>Eukaryota</taxon>
        <taxon>Fungi</taxon>
        <taxon>Dikarya</taxon>
        <taxon>Ascomycota</taxon>
        <taxon>Pezizomycotina</taxon>
        <taxon>Eurotiomycetes</taxon>
        <taxon>Eurotiomycetidae</taxon>
        <taxon>Eurotiales</taxon>
        <taxon>Aspergillaceae</taxon>
        <taxon>Aspergillus</taxon>
        <taxon>Aspergillus subgen. Circumdati</taxon>
    </lineage>
</organism>
<dbReference type="VEuPathDB" id="FungiDB:ASPBRDRAFT_599945"/>
<sequence>MRTHITTAFFRHSPCLSNFLFNPLFSHILNSSQQVHNSLPRNLHRIPNHPIADEWTKFAVNSWYPRPLEDLDVDGKNRMLQCLLRAICTRSMATGVICPYPLAVGHEIVGKVLKVWSYCHRGARMGERSRNDV</sequence>
<dbReference type="GeneID" id="93580635"/>
<dbReference type="RefSeq" id="XP_067478250.1">
    <property type="nucleotide sequence ID" value="XM_067628147.1"/>
</dbReference>
<evidence type="ECO:0000313" key="1">
    <source>
        <dbReference type="EMBL" id="OJJ71002.1"/>
    </source>
</evidence>
<dbReference type="Proteomes" id="UP000184499">
    <property type="component" value="Unassembled WGS sequence"/>
</dbReference>
<dbReference type="AlphaFoldDB" id="A0A1L9UHB6"/>
<accession>A0A1L9UHB6</accession>
<name>A0A1L9UHB6_ASPBC</name>
<evidence type="ECO:0000313" key="2">
    <source>
        <dbReference type="Proteomes" id="UP000184499"/>
    </source>
</evidence>
<gene>
    <name evidence="1" type="ORF">ASPBRDRAFT_599945</name>
</gene>
<proteinExistence type="predicted"/>
<dbReference type="EMBL" id="KV878685">
    <property type="protein sequence ID" value="OJJ71002.1"/>
    <property type="molecule type" value="Genomic_DNA"/>
</dbReference>
<keyword evidence="2" id="KW-1185">Reference proteome</keyword>